<sequence>MERWDVHRQAQNRRAGLCVCERYAELVCSAKLMNAQSVCAWDVSVDAGGRGECRRVARFTRMRARSYLVHRGRQKDSDVAEALGKLKVPLNHSTLADDFKRRKDAVNSGVVTPSHRERLFIVAKTLCDPFKPSAFWWKPIFLLVRVGISASIIIFARLQAPGFQAFLCALLSLAYLSGLLYFLPYNRPTDNFFAIVCFTSLLLGFTFVSSLGLLRDYPEAEAAAQVMVGFIFSGPGLCFLFLANFALMPYHSGERLRDLLTPAPPPIDSGETTSAGTGAVPQPPGEGETASPPVDIQVLSTSSGSRLAIQLKEGVVTTDEGEGGESSEGPPQTEGLRGRR</sequence>
<feature type="compositionally biased region" description="Low complexity" evidence="1">
    <location>
        <begin position="327"/>
        <end position="340"/>
    </location>
</feature>
<name>A0A0G4GHV0_VITBC</name>
<reference evidence="3 4" key="1">
    <citation type="submission" date="2014-11" db="EMBL/GenBank/DDBJ databases">
        <authorList>
            <person name="Zhu J."/>
            <person name="Qi W."/>
            <person name="Song R."/>
        </authorList>
    </citation>
    <scope>NUCLEOTIDE SEQUENCE [LARGE SCALE GENOMIC DNA]</scope>
</reference>
<evidence type="ECO:0000256" key="1">
    <source>
        <dbReference type="SAM" id="MobiDB-lite"/>
    </source>
</evidence>
<keyword evidence="4" id="KW-1185">Reference proteome</keyword>
<feature type="transmembrane region" description="Helical" evidence="2">
    <location>
        <begin position="164"/>
        <end position="183"/>
    </location>
</feature>
<proteinExistence type="predicted"/>
<dbReference type="InParanoid" id="A0A0G4GHV0"/>
<feature type="region of interest" description="Disordered" evidence="1">
    <location>
        <begin position="309"/>
        <end position="340"/>
    </location>
</feature>
<dbReference type="EMBL" id="CDMY01000671">
    <property type="protein sequence ID" value="CEM29327.1"/>
    <property type="molecule type" value="Genomic_DNA"/>
</dbReference>
<evidence type="ECO:0000313" key="4">
    <source>
        <dbReference type="Proteomes" id="UP000041254"/>
    </source>
</evidence>
<protein>
    <submittedName>
        <fullName evidence="3">Uncharacterized protein</fullName>
    </submittedName>
</protein>
<feature type="transmembrane region" description="Helical" evidence="2">
    <location>
        <begin position="140"/>
        <end position="158"/>
    </location>
</feature>
<dbReference type="AlphaFoldDB" id="A0A0G4GHV0"/>
<feature type="region of interest" description="Disordered" evidence="1">
    <location>
        <begin position="259"/>
        <end position="297"/>
    </location>
</feature>
<dbReference type="Proteomes" id="UP000041254">
    <property type="component" value="Unassembled WGS sequence"/>
</dbReference>
<gene>
    <name evidence="3" type="ORF">Vbra_628</name>
</gene>
<evidence type="ECO:0000313" key="3">
    <source>
        <dbReference type="EMBL" id="CEM29327.1"/>
    </source>
</evidence>
<feature type="transmembrane region" description="Helical" evidence="2">
    <location>
        <begin position="192"/>
        <end position="214"/>
    </location>
</feature>
<evidence type="ECO:0000256" key="2">
    <source>
        <dbReference type="SAM" id="Phobius"/>
    </source>
</evidence>
<feature type="transmembrane region" description="Helical" evidence="2">
    <location>
        <begin position="226"/>
        <end position="247"/>
    </location>
</feature>
<keyword evidence="2" id="KW-0812">Transmembrane</keyword>
<organism evidence="3 4">
    <name type="scientific">Vitrella brassicaformis (strain CCMP3155)</name>
    <dbReference type="NCBI Taxonomy" id="1169540"/>
    <lineage>
        <taxon>Eukaryota</taxon>
        <taxon>Sar</taxon>
        <taxon>Alveolata</taxon>
        <taxon>Colpodellida</taxon>
        <taxon>Vitrellaceae</taxon>
        <taxon>Vitrella</taxon>
    </lineage>
</organism>
<keyword evidence="2" id="KW-1133">Transmembrane helix</keyword>
<keyword evidence="2" id="KW-0472">Membrane</keyword>
<dbReference type="VEuPathDB" id="CryptoDB:Vbra_628"/>
<accession>A0A0G4GHV0</accession>